<evidence type="ECO:0000256" key="5">
    <source>
        <dbReference type="ARBA" id="ARBA00023211"/>
    </source>
</evidence>
<dbReference type="Gene3D" id="3.60.21.10">
    <property type="match status" value="1"/>
</dbReference>
<keyword evidence="3" id="KW-0479">Metal-binding</keyword>
<dbReference type="EC" id="3.6.1.54" evidence="7"/>
<keyword evidence="5" id="KW-0464">Manganese</keyword>
<keyword evidence="8" id="KW-1185">Reference proteome</keyword>
<organism evidence="7 8">
    <name type="scientific">Thalassotalea castellviae</name>
    <dbReference type="NCBI Taxonomy" id="3075612"/>
    <lineage>
        <taxon>Bacteria</taxon>
        <taxon>Pseudomonadati</taxon>
        <taxon>Pseudomonadota</taxon>
        <taxon>Gammaproteobacteria</taxon>
        <taxon>Alteromonadales</taxon>
        <taxon>Colwelliaceae</taxon>
        <taxon>Thalassotalea</taxon>
    </lineage>
</organism>
<sequence>MTIKHRYKTVWLSDIHLGCKDCKAEYLLNFLNNVEIETLYLVGDIIDMWAMSKQFRWPQSHNDVLHKLLALSKQNTQVIYLPGNHDEPIQKFDQMHFGDVEIHRQYVHITAKNEKLLVLHGDQFDQEVCLGKFHSWMGDKGYDFLLFLDRWFHKTFLRNERKYWSLARYIKRHVKSAQKAISRYRQATCQAAKDKGYDGVVCGHIHHPEITMVDGIRYLNDGDWLESCSALVENQKGDIELVYWPYIQLATTKEASECQSHHAA</sequence>
<feature type="domain" description="Calcineurin-like phosphoesterase" evidence="6">
    <location>
        <begin position="8"/>
        <end position="208"/>
    </location>
</feature>
<evidence type="ECO:0000256" key="3">
    <source>
        <dbReference type="ARBA" id="ARBA00022723"/>
    </source>
</evidence>
<keyword evidence="7" id="KW-0378">Hydrolase</keyword>
<comment type="caution">
    <text evidence="7">The sequence shown here is derived from an EMBL/GenBank/DDBJ whole genome shotgun (WGS) entry which is preliminary data.</text>
</comment>
<name>A0ABU3A0Z8_9GAMM</name>
<gene>
    <name evidence="7" type="ORF">RM573_09615</name>
</gene>
<keyword evidence="2" id="KW-0997">Cell inner membrane</keyword>
<evidence type="ECO:0000259" key="6">
    <source>
        <dbReference type="Pfam" id="PF00149"/>
    </source>
</evidence>
<dbReference type="PANTHER" id="PTHR34990">
    <property type="entry name" value="UDP-2,3-DIACYLGLUCOSAMINE HYDROLASE-RELATED"/>
    <property type="match status" value="1"/>
</dbReference>
<dbReference type="SUPFAM" id="SSF56300">
    <property type="entry name" value="Metallo-dependent phosphatases"/>
    <property type="match status" value="1"/>
</dbReference>
<proteinExistence type="predicted"/>
<dbReference type="PANTHER" id="PTHR34990:SF2">
    <property type="entry name" value="BLL8164 PROTEIN"/>
    <property type="match status" value="1"/>
</dbReference>
<dbReference type="RefSeq" id="WP_311580888.1">
    <property type="nucleotide sequence ID" value="NZ_JAVRIF010000004.1"/>
</dbReference>
<dbReference type="EMBL" id="JAVRIF010000004">
    <property type="protein sequence ID" value="MDT0603850.1"/>
    <property type="molecule type" value="Genomic_DNA"/>
</dbReference>
<evidence type="ECO:0000256" key="1">
    <source>
        <dbReference type="ARBA" id="ARBA00022475"/>
    </source>
</evidence>
<reference evidence="7 8" key="1">
    <citation type="submission" date="2023-09" db="EMBL/GenBank/DDBJ databases">
        <authorList>
            <person name="Rey-Velasco X."/>
        </authorList>
    </citation>
    <scope>NUCLEOTIDE SEQUENCE [LARGE SCALE GENOMIC DNA]</scope>
    <source>
        <strain evidence="7 8">W431</strain>
    </source>
</reference>
<keyword evidence="4" id="KW-0472">Membrane</keyword>
<dbReference type="GO" id="GO:0016787">
    <property type="term" value="F:hydrolase activity"/>
    <property type="evidence" value="ECO:0007669"/>
    <property type="project" value="UniProtKB-KW"/>
</dbReference>
<accession>A0ABU3A0Z8</accession>
<evidence type="ECO:0000313" key="8">
    <source>
        <dbReference type="Proteomes" id="UP001266357"/>
    </source>
</evidence>
<evidence type="ECO:0000256" key="4">
    <source>
        <dbReference type="ARBA" id="ARBA00023136"/>
    </source>
</evidence>
<keyword evidence="1" id="KW-1003">Cell membrane</keyword>
<dbReference type="CDD" id="cd07398">
    <property type="entry name" value="MPP_YbbF-LpxH"/>
    <property type="match status" value="1"/>
</dbReference>
<dbReference type="Pfam" id="PF00149">
    <property type="entry name" value="Metallophos"/>
    <property type="match status" value="1"/>
</dbReference>
<dbReference type="InterPro" id="IPR029052">
    <property type="entry name" value="Metallo-depent_PP-like"/>
</dbReference>
<evidence type="ECO:0000313" key="7">
    <source>
        <dbReference type="EMBL" id="MDT0603850.1"/>
    </source>
</evidence>
<dbReference type="InterPro" id="IPR004843">
    <property type="entry name" value="Calcineurin-like_PHP"/>
</dbReference>
<evidence type="ECO:0000256" key="2">
    <source>
        <dbReference type="ARBA" id="ARBA00022519"/>
    </source>
</evidence>
<dbReference type="Proteomes" id="UP001266357">
    <property type="component" value="Unassembled WGS sequence"/>
</dbReference>
<protein>
    <submittedName>
        <fullName evidence="7">UDP-2,3-diacylglucosamine diphosphatase</fullName>
        <ecNumber evidence="7">3.6.1.54</ecNumber>
    </submittedName>
</protein>
<dbReference type="InterPro" id="IPR043461">
    <property type="entry name" value="LpxH-like"/>
</dbReference>